<feature type="compositionally biased region" description="Basic and acidic residues" evidence="3">
    <location>
        <begin position="11"/>
        <end position="24"/>
    </location>
</feature>
<proteinExistence type="predicted"/>
<feature type="compositionally biased region" description="Polar residues" evidence="3">
    <location>
        <begin position="25"/>
        <end position="49"/>
    </location>
</feature>
<dbReference type="VEuPathDB" id="FungiDB:LCOR_00682.1"/>
<dbReference type="InterPro" id="IPR014810">
    <property type="entry name" value="Fcf2_C"/>
</dbReference>
<feature type="region of interest" description="Disordered" evidence="3">
    <location>
        <begin position="335"/>
        <end position="361"/>
    </location>
</feature>
<evidence type="ECO:0000256" key="1">
    <source>
        <dbReference type="ARBA" id="ARBA00004604"/>
    </source>
</evidence>
<keyword evidence="2" id="KW-0539">Nucleus</keyword>
<evidence type="ECO:0000256" key="2">
    <source>
        <dbReference type="ARBA" id="ARBA00023242"/>
    </source>
</evidence>
<evidence type="ECO:0000256" key="3">
    <source>
        <dbReference type="SAM" id="MobiDB-lite"/>
    </source>
</evidence>
<dbReference type="Pfam" id="PF08698">
    <property type="entry name" value="Fcf2"/>
    <property type="match status" value="1"/>
</dbReference>
<evidence type="ECO:0000313" key="5">
    <source>
        <dbReference type="EMBL" id="CDH48915.1"/>
    </source>
</evidence>
<reference evidence="5" key="1">
    <citation type="submission" date="2013-08" db="EMBL/GenBank/DDBJ databases">
        <title>Gene expansion shapes genome architecture in the human pathogen Lichtheimia corymbifera: an evolutionary genomics analysis in the ancient terrestrial Mucorales (Mucoromycotina).</title>
        <authorList>
            <person name="Schwartze V.U."/>
            <person name="Winter S."/>
            <person name="Shelest E."/>
            <person name="Marcet-Houben M."/>
            <person name="Horn F."/>
            <person name="Wehner S."/>
            <person name="Hoffmann K."/>
            <person name="Riege K."/>
            <person name="Sammeth M."/>
            <person name="Nowrousian M."/>
            <person name="Valiante V."/>
            <person name="Linde J."/>
            <person name="Jacobsen I.D."/>
            <person name="Marz M."/>
            <person name="Brakhage A.A."/>
            <person name="Gabaldon T."/>
            <person name="Bocker S."/>
            <person name="Voigt K."/>
        </authorList>
    </citation>
    <scope>NUCLEOTIDE SEQUENCE [LARGE SCALE GENOMIC DNA]</scope>
    <source>
        <strain evidence="5">FSU 9682</strain>
    </source>
</reference>
<organism evidence="5 6">
    <name type="scientific">Lichtheimia corymbifera JMRC:FSU:9682</name>
    <dbReference type="NCBI Taxonomy" id="1263082"/>
    <lineage>
        <taxon>Eukaryota</taxon>
        <taxon>Fungi</taxon>
        <taxon>Fungi incertae sedis</taxon>
        <taxon>Mucoromycota</taxon>
        <taxon>Mucoromycotina</taxon>
        <taxon>Mucoromycetes</taxon>
        <taxon>Mucorales</taxon>
        <taxon>Lichtheimiaceae</taxon>
        <taxon>Lichtheimia</taxon>
    </lineage>
</organism>
<comment type="caution">
    <text evidence="5">The sequence shown here is derived from an EMBL/GenBank/DDBJ whole genome shotgun (WGS) entry which is preliminary data.</text>
</comment>
<feature type="compositionally biased region" description="Basic and acidic residues" evidence="3">
    <location>
        <begin position="160"/>
        <end position="176"/>
    </location>
</feature>
<evidence type="ECO:0000313" key="6">
    <source>
        <dbReference type="Proteomes" id="UP000027586"/>
    </source>
</evidence>
<name>A0A068RGS0_9FUNG</name>
<dbReference type="GO" id="GO:0005730">
    <property type="term" value="C:nucleolus"/>
    <property type="evidence" value="ECO:0007669"/>
    <property type="project" value="UniProtKB-SubCell"/>
</dbReference>
<dbReference type="GO" id="GO:0003723">
    <property type="term" value="F:RNA binding"/>
    <property type="evidence" value="ECO:0007669"/>
    <property type="project" value="TreeGrafter"/>
</dbReference>
<dbReference type="EMBL" id="CBTN010000002">
    <property type="protein sequence ID" value="CDH48915.1"/>
    <property type="molecule type" value="Genomic_DNA"/>
</dbReference>
<feature type="compositionally biased region" description="Basic residues" evidence="3">
    <location>
        <begin position="346"/>
        <end position="355"/>
    </location>
</feature>
<feature type="region of interest" description="Disordered" evidence="3">
    <location>
        <begin position="211"/>
        <end position="257"/>
    </location>
</feature>
<gene>
    <name evidence="5" type="ORF">LCOR_00682.1</name>
</gene>
<feature type="compositionally biased region" description="Acidic residues" evidence="3">
    <location>
        <begin position="102"/>
        <end position="144"/>
    </location>
</feature>
<keyword evidence="6" id="KW-1185">Reference proteome</keyword>
<evidence type="ECO:0000259" key="4">
    <source>
        <dbReference type="Pfam" id="PF08698"/>
    </source>
</evidence>
<dbReference type="GO" id="GO:0006396">
    <property type="term" value="P:RNA processing"/>
    <property type="evidence" value="ECO:0007669"/>
    <property type="project" value="TreeGrafter"/>
</dbReference>
<dbReference type="PANTHER" id="PTHR21686">
    <property type="entry name" value="DEOXYNUCLEOTIDYLTRANSFERASE TERMINAL-INTERACTING PROTEIN 2"/>
    <property type="match status" value="1"/>
</dbReference>
<feature type="compositionally biased region" description="Basic and acidic residues" evidence="3">
    <location>
        <begin position="91"/>
        <end position="101"/>
    </location>
</feature>
<feature type="region of interest" description="Disordered" evidence="3">
    <location>
        <begin position="1"/>
        <end position="178"/>
    </location>
</feature>
<feature type="compositionally biased region" description="Basic and acidic residues" evidence="3">
    <location>
        <begin position="214"/>
        <end position="246"/>
    </location>
</feature>
<comment type="subcellular location">
    <subcellularLocation>
        <location evidence="1">Nucleus</location>
        <location evidence="1">Nucleolus</location>
    </subcellularLocation>
</comment>
<protein>
    <submittedName>
        <fullName evidence="5">Acidic 82 kDa</fullName>
    </submittedName>
</protein>
<dbReference type="OrthoDB" id="427886at2759"/>
<sequence length="361" mass="41546">MPLTRSQLRRLSIEQKSNKEDSNESKQGSTDQEATTTDLVAEQPNQQSRKSTKKTPARTTPRVIAAAKVEDEDDSEDQQQVDSDSDDMEEHQEIDTAHDDPSTDEEDDNESEEDEGDDESEDDDASEEDSSSSSSDDDDDDLDELLNKAQKALDLQQQPEHTKQTDEKSKDIRLPKLESGINMREHLYIKRNGAAGAARLKQDTVAIEDEEETNATKRSIEVVKASKEKAKPLSRKERQMEREKTTGKGWFDMPKPEMTPELQRDLQVLKMRHVIDPKRHYRKMGKKEDFKYFQMGTVVEGATEFFSSRLTRKERKRTIVDELLADDKARTYHKRKHLEAFSRGKDGRKKAKRQMKQLSRS</sequence>
<dbReference type="Proteomes" id="UP000027586">
    <property type="component" value="Unassembled WGS sequence"/>
</dbReference>
<accession>A0A068RGS0</accession>
<feature type="compositionally biased region" description="Acidic residues" evidence="3">
    <location>
        <begin position="70"/>
        <end position="90"/>
    </location>
</feature>
<feature type="domain" description="Fcf2 pre-rRNA processing C-terminal" evidence="4">
    <location>
        <begin position="243"/>
        <end position="336"/>
    </location>
</feature>
<dbReference type="PANTHER" id="PTHR21686:SF12">
    <property type="entry name" value="DEOXYNUCLEOTIDYLTRANSFERASE TERMINAL-INTERACTING PROTEIN 2"/>
    <property type="match status" value="1"/>
</dbReference>
<dbReference type="InterPro" id="IPR039883">
    <property type="entry name" value="Fcf2/DNTTIP2"/>
</dbReference>
<dbReference type="STRING" id="1263082.A0A068RGS0"/>
<dbReference type="AlphaFoldDB" id="A0A068RGS0"/>